<dbReference type="RefSeq" id="WP_108220694.1">
    <property type="nucleotide sequence ID" value="NZ_CP090022.1"/>
</dbReference>
<gene>
    <name evidence="1" type="ORF">C8J28_105180</name>
</gene>
<dbReference type="Pfam" id="PF07357">
    <property type="entry name" value="DRAT"/>
    <property type="match status" value="1"/>
</dbReference>
<dbReference type="EMBL" id="QAOT01000005">
    <property type="protein sequence ID" value="PTR19339.1"/>
    <property type="molecule type" value="Genomic_DNA"/>
</dbReference>
<accession>A0A2T5KAC0</accession>
<dbReference type="GO" id="GO:0009399">
    <property type="term" value="P:nitrogen fixation"/>
    <property type="evidence" value="ECO:0007669"/>
    <property type="project" value="InterPro"/>
</dbReference>
<proteinExistence type="predicted"/>
<dbReference type="AlphaFoldDB" id="A0A2T5KAC0"/>
<dbReference type="InterPro" id="IPR009953">
    <property type="entry name" value="DRA_trans"/>
</dbReference>
<keyword evidence="2" id="KW-1185">Reference proteome</keyword>
<evidence type="ECO:0000313" key="2">
    <source>
        <dbReference type="Proteomes" id="UP000244060"/>
    </source>
</evidence>
<protein>
    <submittedName>
        <fullName evidence="1">NAD+--dinitrogen-reductase ADP-D-ribosyltransferase</fullName>
    </submittedName>
</protein>
<dbReference type="GO" id="GO:0030701">
    <property type="term" value="F:NAD+-dinitrogen-reductase ADP-D-ribosyltransferase activity"/>
    <property type="evidence" value="ECO:0007669"/>
    <property type="project" value="InterPro"/>
</dbReference>
<name>A0A2T5KAC0_9RHOB</name>
<dbReference type="Proteomes" id="UP000244060">
    <property type="component" value="Unassembled WGS sequence"/>
</dbReference>
<sequence length="265" mass="29931">MKDRRQDRPQGIARSTNRVGRASDWLGSAAFNEAPQPLHIWGICETNRSLFAMLARARDLPEAGEAFLGYMTAVFGIDPEQREEASGRRPFRSSFLSLIQGWSFDSNGPEGAVLKGWVESRFGLGPTFHKAVIEREAGTAWHAYVEEKMASRFHDNSIWSQLDLLFEFCQWAIRRFAWPGRSHLTLYRGANDIADRRASVVRLNNLVSFSSERSVADCFGDAILTAEVPLCKLVCFSGLLPSRLFRTEREFLVIGGDYRVSVDYV</sequence>
<keyword evidence="1" id="KW-0808">Transferase</keyword>
<evidence type="ECO:0000313" key="1">
    <source>
        <dbReference type="EMBL" id="PTR19339.1"/>
    </source>
</evidence>
<reference evidence="1 2" key="1">
    <citation type="submission" date="2018-04" db="EMBL/GenBank/DDBJ databases">
        <title>Genomic Encyclopedia of Type Strains, Phase III (KMG-III): the genomes of soil and plant-associated and newly described type strains.</title>
        <authorList>
            <person name="Whitman W."/>
        </authorList>
    </citation>
    <scope>NUCLEOTIDE SEQUENCE [LARGE SCALE GENOMIC DNA]</scope>
    <source>
        <strain evidence="1 2">KA25</strain>
    </source>
</reference>
<organism evidence="1 2">
    <name type="scientific">Cereibacter azotoformans</name>
    <dbReference type="NCBI Taxonomy" id="43057"/>
    <lineage>
        <taxon>Bacteria</taxon>
        <taxon>Pseudomonadati</taxon>
        <taxon>Pseudomonadota</taxon>
        <taxon>Alphaproteobacteria</taxon>
        <taxon>Rhodobacterales</taxon>
        <taxon>Paracoccaceae</taxon>
        <taxon>Cereibacter</taxon>
    </lineage>
</organism>
<comment type="caution">
    <text evidence="1">The sequence shown here is derived from an EMBL/GenBank/DDBJ whole genome shotgun (WGS) entry which is preliminary data.</text>
</comment>
<dbReference type="OrthoDB" id="183043at2"/>